<reference evidence="9" key="2">
    <citation type="submission" date="2025-08" db="UniProtKB">
        <authorList>
            <consortium name="RefSeq"/>
        </authorList>
    </citation>
    <scope>IDENTIFICATION</scope>
    <source>
        <tissue evidence="9">Whole plant</tissue>
    </source>
</reference>
<dbReference type="Pfam" id="PF00665">
    <property type="entry name" value="rve"/>
    <property type="match status" value="1"/>
</dbReference>
<dbReference type="InterPro" id="IPR043128">
    <property type="entry name" value="Rev_trsase/Diguanyl_cyclase"/>
</dbReference>
<dbReference type="Gene3D" id="3.30.70.270">
    <property type="match status" value="2"/>
</dbReference>
<keyword evidence="2" id="KW-0548">Nucleotidyltransferase</keyword>
<dbReference type="InterPro" id="IPR050951">
    <property type="entry name" value="Retrovirus_Pol_polyprotein"/>
</dbReference>
<dbReference type="Pfam" id="PF00078">
    <property type="entry name" value="RVT_1"/>
    <property type="match status" value="1"/>
</dbReference>
<feature type="non-terminal residue" evidence="9">
    <location>
        <position position="610"/>
    </location>
</feature>
<evidence type="ECO:0000256" key="5">
    <source>
        <dbReference type="ARBA" id="ARBA00022801"/>
    </source>
</evidence>
<dbReference type="CDD" id="cd09274">
    <property type="entry name" value="RNase_HI_RT_Ty3"/>
    <property type="match status" value="1"/>
</dbReference>
<evidence type="ECO:0000256" key="6">
    <source>
        <dbReference type="ARBA" id="ARBA00022918"/>
    </source>
</evidence>
<keyword evidence="3" id="KW-0540">Nuclease</keyword>
<dbReference type="GO" id="GO:0004519">
    <property type="term" value="F:endonuclease activity"/>
    <property type="evidence" value="ECO:0007669"/>
    <property type="project" value="UniProtKB-KW"/>
</dbReference>
<organism evidence="8 9">
    <name type="scientific">Arachis duranensis</name>
    <name type="common">Wild peanut</name>
    <dbReference type="NCBI Taxonomy" id="130453"/>
    <lineage>
        <taxon>Eukaryota</taxon>
        <taxon>Viridiplantae</taxon>
        <taxon>Streptophyta</taxon>
        <taxon>Embryophyta</taxon>
        <taxon>Tracheophyta</taxon>
        <taxon>Spermatophyta</taxon>
        <taxon>Magnoliopsida</taxon>
        <taxon>eudicotyledons</taxon>
        <taxon>Gunneridae</taxon>
        <taxon>Pentapetalae</taxon>
        <taxon>rosids</taxon>
        <taxon>fabids</taxon>
        <taxon>Fabales</taxon>
        <taxon>Fabaceae</taxon>
        <taxon>Papilionoideae</taxon>
        <taxon>50 kb inversion clade</taxon>
        <taxon>dalbergioids sensu lato</taxon>
        <taxon>Dalbergieae</taxon>
        <taxon>Pterocarpus clade</taxon>
        <taxon>Arachis</taxon>
    </lineage>
</organism>
<feature type="domain" description="Integrase catalytic" evidence="7">
    <location>
        <begin position="410"/>
        <end position="569"/>
    </location>
</feature>
<evidence type="ECO:0000313" key="9">
    <source>
        <dbReference type="RefSeq" id="XP_052117660.1"/>
    </source>
</evidence>
<evidence type="ECO:0000259" key="7">
    <source>
        <dbReference type="PROSITE" id="PS50994"/>
    </source>
</evidence>
<dbReference type="InterPro" id="IPR043502">
    <property type="entry name" value="DNA/RNA_pol_sf"/>
</dbReference>
<dbReference type="SUPFAM" id="SSF53098">
    <property type="entry name" value="Ribonuclease H-like"/>
    <property type="match status" value="1"/>
</dbReference>
<dbReference type="PANTHER" id="PTHR37984">
    <property type="entry name" value="PROTEIN CBG26694"/>
    <property type="match status" value="1"/>
</dbReference>
<dbReference type="GO" id="GO:0015074">
    <property type="term" value="P:DNA integration"/>
    <property type="evidence" value="ECO:0007669"/>
    <property type="project" value="InterPro"/>
</dbReference>
<evidence type="ECO:0000313" key="8">
    <source>
        <dbReference type="Proteomes" id="UP000515211"/>
    </source>
</evidence>
<dbReference type="GO" id="GO:0003964">
    <property type="term" value="F:RNA-directed DNA polymerase activity"/>
    <property type="evidence" value="ECO:0007669"/>
    <property type="project" value="UniProtKB-KW"/>
</dbReference>
<dbReference type="PROSITE" id="PS50994">
    <property type="entry name" value="INTEGRASE"/>
    <property type="match status" value="1"/>
</dbReference>
<dbReference type="Proteomes" id="UP000515211">
    <property type="component" value="Chromosome 5"/>
</dbReference>
<evidence type="ECO:0000256" key="4">
    <source>
        <dbReference type="ARBA" id="ARBA00022759"/>
    </source>
</evidence>
<keyword evidence="8" id="KW-1185">Reference proteome</keyword>
<dbReference type="KEGG" id="adu:110281509"/>
<proteinExistence type="predicted"/>
<dbReference type="InterPro" id="IPR001584">
    <property type="entry name" value="Integrase_cat-core"/>
</dbReference>
<dbReference type="InterPro" id="IPR012337">
    <property type="entry name" value="RNaseH-like_sf"/>
</dbReference>
<dbReference type="Gene3D" id="3.30.420.10">
    <property type="entry name" value="Ribonuclease H-like superfamily/Ribonuclease H"/>
    <property type="match status" value="1"/>
</dbReference>
<keyword evidence="6" id="KW-0695">RNA-directed DNA polymerase</keyword>
<evidence type="ECO:0000256" key="1">
    <source>
        <dbReference type="ARBA" id="ARBA00022679"/>
    </source>
</evidence>
<name>A0A9C6TJP3_ARADU</name>
<protein>
    <submittedName>
        <fullName evidence="9">Uncharacterized protein LOC110281509</fullName>
    </submittedName>
</protein>
<sequence length="610" mass="70334">MVPNSNYVSSSATPPTDPMTEYAMEIPLVPPSRMLLHHHPSSDLHQTIMLTHRRFPRSLSQYMTNRGRATQRFLIRPESDGFRNGRKIYDHQTVKQLQQMMNDAFAYKRMPFGLCNAPVTFQRCMLSIFFDMVEKFLEVFMDDFSVYGDSFSSCLNHLALVLKRCQETNLVLNWEKCHFMVTEGIVLGFYRRFIKDFSKIAKPLSNLLAADMPFVFDTKCLQAFETLKAKLVTAPVISAPDWTLPLELMCDASDHAIGAVLGQSRVLNDAQKNYTTTEKELLAVVYAIDKFRSYLVGSKVIVYTDHAALKYLLTKQDSKPRLIRWVLLLQEFDIEIRDKKGTENQVADHLSRIEPVAGESLPSIEISETFPDEQLFAIQEAPWFADVANYKAVRFIPQEYNRMQRKKKLISDIELFDVWGIDFMGPFPPSYSNTYILVAVDYVSKWVEAIATPNNDTKTVLKFLQKHIFSRFGVPRVLISDGGTHFCNKQLYSTMIRYGISHKVATPYHPHTNGQAEVSNRELKRILERTVIARRKDWAKSLDDVLWAYRIAFKTPIGTSPYQLVYGKACHLPLAGEKRLLQLNELEEFRLSAFKNAKIYKEKAKKWHDK</sequence>
<dbReference type="InterPro" id="IPR036397">
    <property type="entry name" value="RNaseH_sf"/>
</dbReference>
<dbReference type="Pfam" id="PF17917">
    <property type="entry name" value="RT_RNaseH"/>
    <property type="match status" value="1"/>
</dbReference>
<dbReference type="GeneID" id="110281509"/>
<keyword evidence="5" id="KW-0378">Hydrolase</keyword>
<gene>
    <name evidence="9" type="primary">LOC110281509</name>
</gene>
<evidence type="ECO:0000256" key="2">
    <source>
        <dbReference type="ARBA" id="ARBA00022695"/>
    </source>
</evidence>
<dbReference type="PANTHER" id="PTHR37984:SF5">
    <property type="entry name" value="PROTEIN NYNRIN-LIKE"/>
    <property type="match status" value="1"/>
</dbReference>
<keyword evidence="1" id="KW-0808">Transferase</keyword>
<dbReference type="GO" id="GO:0003676">
    <property type="term" value="F:nucleic acid binding"/>
    <property type="evidence" value="ECO:0007669"/>
    <property type="project" value="InterPro"/>
</dbReference>
<accession>A0A9C6TJP3</accession>
<keyword evidence="4" id="KW-0255">Endonuclease</keyword>
<dbReference type="CDD" id="cd01647">
    <property type="entry name" value="RT_LTR"/>
    <property type="match status" value="1"/>
</dbReference>
<dbReference type="RefSeq" id="XP_052117660.1">
    <property type="nucleotide sequence ID" value="XM_052261700.1"/>
</dbReference>
<evidence type="ECO:0000256" key="3">
    <source>
        <dbReference type="ARBA" id="ARBA00022722"/>
    </source>
</evidence>
<dbReference type="SUPFAM" id="SSF56672">
    <property type="entry name" value="DNA/RNA polymerases"/>
    <property type="match status" value="1"/>
</dbReference>
<dbReference type="AlphaFoldDB" id="A0A9C6TJP3"/>
<dbReference type="InterPro" id="IPR041373">
    <property type="entry name" value="RT_RNaseH"/>
</dbReference>
<dbReference type="InterPro" id="IPR000477">
    <property type="entry name" value="RT_dom"/>
</dbReference>
<dbReference type="GO" id="GO:0016787">
    <property type="term" value="F:hydrolase activity"/>
    <property type="evidence" value="ECO:0007669"/>
    <property type="project" value="UniProtKB-KW"/>
</dbReference>
<reference evidence="8" key="1">
    <citation type="journal article" date="2016" name="Nat. Genet.">
        <title>The genome sequences of Arachis duranensis and Arachis ipaensis, the diploid ancestors of cultivated peanut.</title>
        <authorList>
            <person name="Bertioli D.J."/>
            <person name="Cannon S.B."/>
            <person name="Froenicke L."/>
            <person name="Huang G."/>
            <person name="Farmer A.D."/>
            <person name="Cannon E.K."/>
            <person name="Liu X."/>
            <person name="Gao D."/>
            <person name="Clevenger J."/>
            <person name="Dash S."/>
            <person name="Ren L."/>
            <person name="Moretzsohn M.C."/>
            <person name="Shirasawa K."/>
            <person name="Huang W."/>
            <person name="Vidigal B."/>
            <person name="Abernathy B."/>
            <person name="Chu Y."/>
            <person name="Niederhuth C.E."/>
            <person name="Umale P."/>
            <person name="Araujo A.C."/>
            <person name="Kozik A."/>
            <person name="Kim K.D."/>
            <person name="Burow M.D."/>
            <person name="Varshney R.K."/>
            <person name="Wang X."/>
            <person name="Zhang X."/>
            <person name="Barkley N."/>
            <person name="Guimaraes P.M."/>
            <person name="Isobe S."/>
            <person name="Guo B."/>
            <person name="Liao B."/>
            <person name="Stalker H.T."/>
            <person name="Schmitz R.J."/>
            <person name="Scheffler B.E."/>
            <person name="Leal-Bertioli S.C."/>
            <person name="Xun X."/>
            <person name="Jackson S.A."/>
            <person name="Michelmore R."/>
            <person name="Ozias-Akins P."/>
        </authorList>
    </citation>
    <scope>NUCLEOTIDE SEQUENCE [LARGE SCALE GENOMIC DNA]</scope>
    <source>
        <strain evidence="8">cv. V14167</strain>
    </source>
</reference>